<name>A0A401TZ01_CHIPU</name>
<dbReference type="EMBL" id="BEZZ01225660">
    <property type="protein sequence ID" value="GCC47836.1"/>
    <property type="molecule type" value="Genomic_DNA"/>
</dbReference>
<accession>A0A401TZ01</accession>
<organism evidence="1 2">
    <name type="scientific">Chiloscyllium punctatum</name>
    <name type="common">Brownbanded bambooshark</name>
    <name type="synonym">Hemiscyllium punctatum</name>
    <dbReference type="NCBI Taxonomy" id="137246"/>
    <lineage>
        <taxon>Eukaryota</taxon>
        <taxon>Metazoa</taxon>
        <taxon>Chordata</taxon>
        <taxon>Craniata</taxon>
        <taxon>Vertebrata</taxon>
        <taxon>Chondrichthyes</taxon>
        <taxon>Elasmobranchii</taxon>
        <taxon>Galeomorphii</taxon>
        <taxon>Galeoidea</taxon>
        <taxon>Orectolobiformes</taxon>
        <taxon>Hemiscylliidae</taxon>
        <taxon>Chiloscyllium</taxon>
    </lineage>
</organism>
<reference evidence="1 2" key="1">
    <citation type="journal article" date="2018" name="Nat. Ecol. Evol.">
        <title>Shark genomes provide insights into elasmobranch evolution and the origin of vertebrates.</title>
        <authorList>
            <person name="Hara Y"/>
            <person name="Yamaguchi K"/>
            <person name="Onimaru K"/>
            <person name="Kadota M"/>
            <person name="Koyanagi M"/>
            <person name="Keeley SD"/>
            <person name="Tatsumi K"/>
            <person name="Tanaka K"/>
            <person name="Motone F"/>
            <person name="Kageyama Y"/>
            <person name="Nozu R"/>
            <person name="Adachi N"/>
            <person name="Nishimura O"/>
            <person name="Nakagawa R"/>
            <person name="Tanegashima C"/>
            <person name="Kiyatake I"/>
            <person name="Matsumoto R"/>
            <person name="Murakumo K"/>
            <person name="Nishida K"/>
            <person name="Terakita A"/>
            <person name="Kuratani S"/>
            <person name="Sato K"/>
            <person name="Hyodo S Kuraku.S."/>
        </authorList>
    </citation>
    <scope>NUCLEOTIDE SEQUENCE [LARGE SCALE GENOMIC DNA]</scope>
</reference>
<dbReference type="AlphaFoldDB" id="A0A401TZ01"/>
<dbReference type="Proteomes" id="UP000287033">
    <property type="component" value="Unassembled WGS sequence"/>
</dbReference>
<keyword evidence="2" id="KW-1185">Reference proteome</keyword>
<proteinExistence type="predicted"/>
<gene>
    <name evidence="1" type="ORF">chiPu_0032025</name>
</gene>
<evidence type="ECO:0000313" key="2">
    <source>
        <dbReference type="Proteomes" id="UP000287033"/>
    </source>
</evidence>
<sequence>HEASLLPRLSSFQALAQDSPLGPVSRVWAQTARYTGLLWDQSPRLAWAQTARYTGLLWDLSPRLAWAPVGPISQAGLGSDCTLH</sequence>
<protein>
    <submittedName>
        <fullName evidence="1">Uncharacterized protein</fullName>
    </submittedName>
</protein>
<evidence type="ECO:0000313" key="1">
    <source>
        <dbReference type="EMBL" id="GCC47836.1"/>
    </source>
</evidence>
<comment type="caution">
    <text evidence="1">The sequence shown here is derived from an EMBL/GenBank/DDBJ whole genome shotgun (WGS) entry which is preliminary data.</text>
</comment>
<feature type="non-terminal residue" evidence="1">
    <location>
        <position position="1"/>
    </location>
</feature>